<dbReference type="CDD" id="cd09272">
    <property type="entry name" value="RNase_HI_RT_Ty1"/>
    <property type="match status" value="1"/>
</dbReference>
<proteinExistence type="predicted"/>
<sequence length="122" mass="13561">MIVDPPPGIVCILVGILSRGAIRNNKLCLGRQLRLSIGVFFDDKPTIWCNNSSAMAVVANPVLHSRFKHVELDLFFVREKVADGSLVVGEVPASDQVVDILTKPLSSFHFCRFRQLLRVSML</sequence>
<dbReference type="OrthoDB" id="1192411at2759"/>
<protein>
    <submittedName>
        <fullName evidence="1">Shikimate O-hydroxycinnamoyltransferase-like</fullName>
    </submittedName>
</protein>
<evidence type="ECO:0000313" key="1">
    <source>
        <dbReference type="EMBL" id="KAA3462892.1"/>
    </source>
</evidence>
<dbReference type="Proteomes" id="UP000325315">
    <property type="component" value="Unassembled WGS sequence"/>
</dbReference>
<evidence type="ECO:0000313" key="2">
    <source>
        <dbReference type="Proteomes" id="UP000325315"/>
    </source>
</evidence>
<comment type="caution">
    <text evidence="1">The sequence shown here is derived from an EMBL/GenBank/DDBJ whole genome shotgun (WGS) entry which is preliminary data.</text>
</comment>
<organism evidence="1 2">
    <name type="scientific">Gossypium australe</name>
    <dbReference type="NCBI Taxonomy" id="47621"/>
    <lineage>
        <taxon>Eukaryota</taxon>
        <taxon>Viridiplantae</taxon>
        <taxon>Streptophyta</taxon>
        <taxon>Embryophyta</taxon>
        <taxon>Tracheophyta</taxon>
        <taxon>Spermatophyta</taxon>
        <taxon>Magnoliopsida</taxon>
        <taxon>eudicotyledons</taxon>
        <taxon>Gunneridae</taxon>
        <taxon>Pentapetalae</taxon>
        <taxon>rosids</taxon>
        <taxon>malvids</taxon>
        <taxon>Malvales</taxon>
        <taxon>Malvaceae</taxon>
        <taxon>Malvoideae</taxon>
        <taxon>Gossypium</taxon>
    </lineage>
</organism>
<dbReference type="EMBL" id="SMMG02000009">
    <property type="protein sequence ID" value="KAA3462892.1"/>
    <property type="molecule type" value="Genomic_DNA"/>
</dbReference>
<accession>A0A5B6V179</accession>
<reference evidence="2" key="1">
    <citation type="journal article" date="2019" name="Plant Biotechnol. J.">
        <title>Genome sequencing of the Australian wild diploid species Gossypium australe highlights disease resistance and delayed gland morphogenesis.</title>
        <authorList>
            <person name="Cai Y."/>
            <person name="Cai X."/>
            <person name="Wang Q."/>
            <person name="Wang P."/>
            <person name="Zhang Y."/>
            <person name="Cai C."/>
            <person name="Xu Y."/>
            <person name="Wang K."/>
            <person name="Zhou Z."/>
            <person name="Wang C."/>
            <person name="Geng S."/>
            <person name="Li B."/>
            <person name="Dong Q."/>
            <person name="Hou Y."/>
            <person name="Wang H."/>
            <person name="Ai P."/>
            <person name="Liu Z."/>
            <person name="Yi F."/>
            <person name="Sun M."/>
            <person name="An G."/>
            <person name="Cheng J."/>
            <person name="Zhang Y."/>
            <person name="Shi Q."/>
            <person name="Xie Y."/>
            <person name="Shi X."/>
            <person name="Chang Y."/>
            <person name="Huang F."/>
            <person name="Chen Y."/>
            <person name="Hong S."/>
            <person name="Mi L."/>
            <person name="Sun Q."/>
            <person name="Zhang L."/>
            <person name="Zhou B."/>
            <person name="Peng R."/>
            <person name="Zhang X."/>
            <person name="Liu F."/>
        </authorList>
    </citation>
    <scope>NUCLEOTIDE SEQUENCE [LARGE SCALE GENOMIC DNA]</scope>
    <source>
        <strain evidence="2">cv. PA1801</strain>
    </source>
</reference>
<dbReference type="AlphaFoldDB" id="A0A5B6V179"/>
<keyword evidence="2" id="KW-1185">Reference proteome</keyword>
<dbReference type="GO" id="GO:0016740">
    <property type="term" value="F:transferase activity"/>
    <property type="evidence" value="ECO:0007669"/>
    <property type="project" value="UniProtKB-KW"/>
</dbReference>
<gene>
    <name evidence="1" type="ORF">EPI10_029335</name>
</gene>
<name>A0A5B6V179_9ROSI</name>
<keyword evidence="1" id="KW-0808">Transferase</keyword>